<evidence type="ECO:0000259" key="8">
    <source>
        <dbReference type="Pfam" id="PF17917"/>
    </source>
</evidence>
<dbReference type="AlphaFoldDB" id="A0A5B6WSL0"/>
<feature type="domain" description="Reverse transcriptase/retrotransposon-derived protein RNase H-like" evidence="9">
    <location>
        <begin position="58"/>
        <end position="101"/>
    </location>
</feature>
<dbReference type="InterPro" id="IPR043502">
    <property type="entry name" value="DNA/RNA_pol_sf"/>
</dbReference>
<dbReference type="Proteomes" id="UP000325315">
    <property type="component" value="Unassembled WGS sequence"/>
</dbReference>
<evidence type="ECO:0000256" key="5">
    <source>
        <dbReference type="ARBA" id="ARBA00022801"/>
    </source>
</evidence>
<evidence type="ECO:0000256" key="2">
    <source>
        <dbReference type="ARBA" id="ARBA00022695"/>
    </source>
</evidence>
<dbReference type="SUPFAM" id="SSF56672">
    <property type="entry name" value="DNA/RNA polymerases"/>
    <property type="match status" value="1"/>
</dbReference>
<evidence type="ECO:0000256" key="7">
    <source>
        <dbReference type="ARBA" id="ARBA00023268"/>
    </source>
</evidence>
<keyword evidence="4" id="KW-0255">Endonuclease</keyword>
<evidence type="ECO:0000256" key="1">
    <source>
        <dbReference type="ARBA" id="ARBA00022679"/>
    </source>
</evidence>
<accession>A0A5B6WSL0</accession>
<dbReference type="Gene3D" id="3.30.70.270">
    <property type="match status" value="1"/>
</dbReference>
<proteinExistence type="predicted"/>
<dbReference type="GO" id="GO:0016787">
    <property type="term" value="F:hydrolase activity"/>
    <property type="evidence" value="ECO:0007669"/>
    <property type="project" value="UniProtKB-KW"/>
</dbReference>
<dbReference type="InterPro" id="IPR050951">
    <property type="entry name" value="Retrovirus_Pol_polyprotein"/>
</dbReference>
<protein>
    <submittedName>
        <fullName evidence="11">Integrase, catalytic core</fullName>
    </submittedName>
</protein>
<evidence type="ECO:0000256" key="6">
    <source>
        <dbReference type="ARBA" id="ARBA00022918"/>
    </source>
</evidence>
<sequence length="361" mass="41835">MLIRIKYPQFFYWKVPKYIFEVRSFLGLVGYYRCSAKNFSIIASPMAKLLQKDINFVWSDKCQKGFDQLKNMLIETPTLTQPKIGKEFIVYSDTSLFGLGYLKPHEQNYPTHDLELAAVVFALKIWRHYLYDEKCHIFTDHKSLKYLILLELLKDYNLVIYYHPGKANIVAYALSQKSIFALRTMNASLTLEHDGSILAELKVKSVGTSENYQKTNFCIKNDDFLYFQDRLCIPNDFGLKRELLNEAHNSVYSIYPKSNKMCNDLKQSYWWPGMKCEISKFVSRCLICQQVKAEHQVSSEVGACHYGFCFKATVTSKKRKDSICVNVDRLTKSAHFIPGKLHEALGSRLNFSTSFHLQTDG</sequence>
<dbReference type="Pfam" id="PF17921">
    <property type="entry name" value="Integrase_H2C2"/>
    <property type="match status" value="1"/>
</dbReference>
<organism evidence="11 12">
    <name type="scientific">Gossypium australe</name>
    <dbReference type="NCBI Taxonomy" id="47621"/>
    <lineage>
        <taxon>Eukaryota</taxon>
        <taxon>Viridiplantae</taxon>
        <taxon>Streptophyta</taxon>
        <taxon>Embryophyta</taxon>
        <taxon>Tracheophyta</taxon>
        <taxon>Spermatophyta</taxon>
        <taxon>Magnoliopsida</taxon>
        <taxon>eudicotyledons</taxon>
        <taxon>Gunneridae</taxon>
        <taxon>Pentapetalae</taxon>
        <taxon>rosids</taxon>
        <taxon>malvids</taxon>
        <taxon>Malvales</taxon>
        <taxon>Malvaceae</taxon>
        <taxon>Malvoideae</taxon>
        <taxon>Gossypium</taxon>
    </lineage>
</organism>
<dbReference type="Pfam" id="PF17919">
    <property type="entry name" value="RT_RNaseH_2"/>
    <property type="match status" value="1"/>
</dbReference>
<dbReference type="PANTHER" id="PTHR37984">
    <property type="entry name" value="PROTEIN CBG26694"/>
    <property type="match status" value="1"/>
</dbReference>
<dbReference type="EMBL" id="SMMG02000002">
    <property type="protein sequence ID" value="KAA3483887.1"/>
    <property type="molecule type" value="Genomic_DNA"/>
</dbReference>
<keyword evidence="2" id="KW-0548">Nucleotidyltransferase</keyword>
<comment type="caution">
    <text evidence="11">The sequence shown here is derived from an EMBL/GenBank/DDBJ whole genome shotgun (WGS) entry which is preliminary data.</text>
</comment>
<keyword evidence="5" id="KW-0378">Hydrolase</keyword>
<feature type="domain" description="Reverse transcriptase RNase H-like" evidence="8">
    <location>
        <begin position="102"/>
        <end position="148"/>
    </location>
</feature>
<dbReference type="GO" id="GO:0003964">
    <property type="term" value="F:RNA-directed DNA polymerase activity"/>
    <property type="evidence" value="ECO:0007669"/>
    <property type="project" value="UniProtKB-KW"/>
</dbReference>
<dbReference type="InterPro" id="IPR041577">
    <property type="entry name" value="RT_RNaseH_2"/>
</dbReference>
<keyword evidence="6" id="KW-0695">RNA-directed DNA polymerase</keyword>
<evidence type="ECO:0000256" key="4">
    <source>
        <dbReference type="ARBA" id="ARBA00022759"/>
    </source>
</evidence>
<evidence type="ECO:0000256" key="3">
    <source>
        <dbReference type="ARBA" id="ARBA00022722"/>
    </source>
</evidence>
<dbReference type="InterPro" id="IPR043128">
    <property type="entry name" value="Rev_trsase/Diguanyl_cyclase"/>
</dbReference>
<dbReference type="Gene3D" id="1.10.340.70">
    <property type="match status" value="1"/>
</dbReference>
<evidence type="ECO:0000313" key="11">
    <source>
        <dbReference type="EMBL" id="KAA3483887.1"/>
    </source>
</evidence>
<name>A0A5B6WSL0_9ROSI</name>
<dbReference type="OrthoDB" id="111931at2759"/>
<dbReference type="PANTHER" id="PTHR37984:SF5">
    <property type="entry name" value="PROTEIN NYNRIN-LIKE"/>
    <property type="match status" value="1"/>
</dbReference>
<evidence type="ECO:0000313" key="12">
    <source>
        <dbReference type="Proteomes" id="UP000325315"/>
    </source>
</evidence>
<dbReference type="InterPro" id="IPR041373">
    <property type="entry name" value="RT_RNaseH"/>
</dbReference>
<feature type="domain" description="Integrase zinc-binding" evidence="10">
    <location>
        <begin position="239"/>
        <end position="293"/>
    </location>
</feature>
<keyword evidence="7" id="KW-0511">Multifunctional enzyme</keyword>
<keyword evidence="1" id="KW-0808">Transferase</keyword>
<reference evidence="12" key="1">
    <citation type="journal article" date="2019" name="Plant Biotechnol. J.">
        <title>Genome sequencing of the Australian wild diploid species Gossypium australe highlights disease resistance and delayed gland morphogenesis.</title>
        <authorList>
            <person name="Cai Y."/>
            <person name="Cai X."/>
            <person name="Wang Q."/>
            <person name="Wang P."/>
            <person name="Zhang Y."/>
            <person name="Cai C."/>
            <person name="Xu Y."/>
            <person name="Wang K."/>
            <person name="Zhou Z."/>
            <person name="Wang C."/>
            <person name="Geng S."/>
            <person name="Li B."/>
            <person name="Dong Q."/>
            <person name="Hou Y."/>
            <person name="Wang H."/>
            <person name="Ai P."/>
            <person name="Liu Z."/>
            <person name="Yi F."/>
            <person name="Sun M."/>
            <person name="An G."/>
            <person name="Cheng J."/>
            <person name="Zhang Y."/>
            <person name="Shi Q."/>
            <person name="Xie Y."/>
            <person name="Shi X."/>
            <person name="Chang Y."/>
            <person name="Huang F."/>
            <person name="Chen Y."/>
            <person name="Hong S."/>
            <person name="Mi L."/>
            <person name="Sun Q."/>
            <person name="Zhang L."/>
            <person name="Zhou B."/>
            <person name="Peng R."/>
            <person name="Zhang X."/>
            <person name="Liu F."/>
        </authorList>
    </citation>
    <scope>NUCLEOTIDE SEQUENCE [LARGE SCALE GENOMIC DNA]</scope>
    <source>
        <strain evidence="12">cv. PA1801</strain>
    </source>
</reference>
<dbReference type="FunFam" id="3.30.70.270:FF:000020">
    <property type="entry name" value="Transposon Tf2-6 polyprotein-like Protein"/>
    <property type="match status" value="1"/>
</dbReference>
<evidence type="ECO:0000259" key="9">
    <source>
        <dbReference type="Pfam" id="PF17919"/>
    </source>
</evidence>
<dbReference type="Pfam" id="PF17917">
    <property type="entry name" value="RT_RNaseH"/>
    <property type="match status" value="1"/>
</dbReference>
<keyword evidence="3" id="KW-0540">Nuclease</keyword>
<keyword evidence="12" id="KW-1185">Reference proteome</keyword>
<gene>
    <name evidence="11" type="ORF">EPI10_006018</name>
</gene>
<dbReference type="GO" id="GO:0004519">
    <property type="term" value="F:endonuclease activity"/>
    <property type="evidence" value="ECO:0007669"/>
    <property type="project" value="UniProtKB-KW"/>
</dbReference>
<dbReference type="InterPro" id="IPR041588">
    <property type="entry name" value="Integrase_H2C2"/>
</dbReference>
<evidence type="ECO:0000259" key="10">
    <source>
        <dbReference type="Pfam" id="PF17921"/>
    </source>
</evidence>